<dbReference type="GO" id="GO:0003746">
    <property type="term" value="F:translation elongation factor activity"/>
    <property type="evidence" value="ECO:0007669"/>
    <property type="project" value="InterPro"/>
</dbReference>
<evidence type="ECO:0000256" key="7">
    <source>
        <dbReference type="ARBA" id="ARBA00023163"/>
    </source>
</evidence>
<dbReference type="SMART" id="SM01185">
    <property type="entry name" value="EFP"/>
    <property type="match status" value="1"/>
</dbReference>
<comment type="similarity">
    <text evidence="3">Belongs to the elongation factor P family.</text>
</comment>
<protein>
    <recommendedName>
        <fullName evidence="4">Mediator of RNA polymerase II transcription subunit 13</fullName>
    </recommendedName>
</protein>
<dbReference type="EMBL" id="RXIC02000016">
    <property type="protein sequence ID" value="KAB1228035.1"/>
    <property type="molecule type" value="Genomic_DNA"/>
</dbReference>
<keyword evidence="7" id="KW-0804">Transcription</keyword>
<dbReference type="Pfam" id="PF01132">
    <property type="entry name" value="EFP"/>
    <property type="match status" value="1"/>
</dbReference>
<dbReference type="GO" id="GO:0016592">
    <property type="term" value="C:mediator complex"/>
    <property type="evidence" value="ECO:0007669"/>
    <property type="project" value="TreeGrafter"/>
</dbReference>
<evidence type="ECO:0000256" key="6">
    <source>
        <dbReference type="ARBA" id="ARBA00023015"/>
    </source>
</evidence>
<keyword evidence="6" id="KW-0805">Transcription regulation</keyword>
<dbReference type="Pfam" id="PF08207">
    <property type="entry name" value="EFP_N"/>
    <property type="match status" value="1"/>
</dbReference>
<evidence type="ECO:0000259" key="10">
    <source>
        <dbReference type="SMART" id="SM01185"/>
    </source>
</evidence>
<dbReference type="InterPro" id="IPR013185">
    <property type="entry name" value="Transl_elong_KOW-like"/>
</dbReference>
<dbReference type="AlphaFoldDB" id="A0A6A1WRV1"/>
<evidence type="ECO:0000256" key="2">
    <source>
        <dbReference type="ARBA" id="ARBA00009354"/>
    </source>
</evidence>
<dbReference type="OrthoDB" id="10259892at2759"/>
<dbReference type="InterPro" id="IPR012340">
    <property type="entry name" value="NA-bd_OB-fold"/>
</dbReference>
<dbReference type="Pfam" id="PF09285">
    <property type="entry name" value="Elong-fact-P_C"/>
    <property type="match status" value="1"/>
</dbReference>
<dbReference type="SUPFAM" id="SSF50249">
    <property type="entry name" value="Nucleic acid-binding proteins"/>
    <property type="match status" value="2"/>
</dbReference>
<dbReference type="InterPro" id="IPR015365">
    <property type="entry name" value="Elong-fact-P_C"/>
</dbReference>
<dbReference type="SUPFAM" id="SSF50104">
    <property type="entry name" value="Translation proteins SH3-like domain"/>
    <property type="match status" value="1"/>
</dbReference>
<dbReference type="Gene3D" id="2.30.30.30">
    <property type="match status" value="1"/>
</dbReference>
<dbReference type="InterPro" id="IPR014722">
    <property type="entry name" value="Rib_uL2_dom2"/>
</dbReference>
<name>A0A6A1WRV1_9ROSI</name>
<dbReference type="Pfam" id="PF11597">
    <property type="entry name" value="Med13_N"/>
    <property type="match status" value="1"/>
</dbReference>
<evidence type="ECO:0000313" key="12">
    <source>
        <dbReference type="Proteomes" id="UP000516437"/>
    </source>
</evidence>
<dbReference type="InterPro" id="IPR001059">
    <property type="entry name" value="Transl_elong_P/YeiP_cen"/>
</dbReference>
<evidence type="ECO:0000313" key="11">
    <source>
        <dbReference type="EMBL" id="KAB1228035.1"/>
    </source>
</evidence>
<keyword evidence="8" id="KW-0539">Nucleus</keyword>
<evidence type="ECO:0000256" key="1">
    <source>
        <dbReference type="ARBA" id="ARBA00004123"/>
    </source>
</evidence>
<dbReference type="PANTHER" id="PTHR48249:SF3">
    <property type="entry name" value="MEDIATOR OF RNA POLYMERASE II TRANSCRIPTION SUBUNIT 13"/>
    <property type="match status" value="1"/>
</dbReference>
<evidence type="ECO:0000256" key="5">
    <source>
        <dbReference type="ARBA" id="ARBA00022491"/>
    </source>
</evidence>
<reference evidence="11 12" key="1">
    <citation type="journal article" date="2019" name="Plant Biotechnol. J.">
        <title>The red bayberry genome and genetic basis of sex determination.</title>
        <authorList>
            <person name="Jia H.M."/>
            <person name="Jia H.J."/>
            <person name="Cai Q.L."/>
            <person name="Wang Y."/>
            <person name="Zhao H.B."/>
            <person name="Yang W.F."/>
            <person name="Wang G.Y."/>
            <person name="Li Y.H."/>
            <person name="Zhan D.L."/>
            <person name="Shen Y.T."/>
            <person name="Niu Q.F."/>
            <person name="Chang L."/>
            <person name="Qiu J."/>
            <person name="Zhao L."/>
            <person name="Xie H.B."/>
            <person name="Fu W.Y."/>
            <person name="Jin J."/>
            <person name="Li X.W."/>
            <person name="Jiao Y."/>
            <person name="Zhou C.C."/>
            <person name="Tu T."/>
            <person name="Chai C.Y."/>
            <person name="Gao J.L."/>
            <person name="Fan L.J."/>
            <person name="van de Weg E."/>
            <person name="Wang J.Y."/>
            <person name="Gao Z.S."/>
        </authorList>
    </citation>
    <scope>NUCLEOTIDE SEQUENCE [LARGE SCALE GENOMIC DNA]</scope>
    <source>
        <tissue evidence="11">Leaves</tissue>
    </source>
</reference>
<dbReference type="GO" id="GO:0003713">
    <property type="term" value="F:transcription coactivator activity"/>
    <property type="evidence" value="ECO:0007669"/>
    <property type="project" value="TreeGrafter"/>
</dbReference>
<feature type="domain" description="Elongation factor P C-terminal" evidence="9">
    <location>
        <begin position="547"/>
        <end position="602"/>
    </location>
</feature>
<dbReference type="InterPro" id="IPR021643">
    <property type="entry name" value="Mediator_Med13_N"/>
</dbReference>
<sequence>MNSVKAEQKDTATLLVLSSHLQLQKEGFLSTWTNSFVGPWDPSQGLHNPGRRCHSNYSAVYCHQCEDLTTGCHTTFTDEKIKLWLFLPGRHSSVVEAAQIAVSRLRVIASGIWLAPGDSEEVAAALSQALRNCIERSLTGLSYMRFGDVFSKYTPSQSEDIFRRGQPTVEFIFAATEEAVFVHVIISAKHIRALSVGDIERVLKRPSNNSGYRLPVLEGDKLSCTLAGRFDMYSFCGACMLIPSTKDRYAVIVSPHGIRGRLTGCCPGDLVKQVYFSSGKFKMSNGFIGLPYHVSQGSGCQMRGQSCYVEVTLGCPRLGRGNALQSNTDTTGIFQRIMLLNLLLWEEVIRRDQQEMQALQLSKSTTLISRALFLAASTTSSSCRRISTIPHFPLSSPSCLTDINHRSDTWPSSPATNLLLRTPWSATQYRGVKAYGSDVLKTDHSHEGRGKATIKVELRDIESGNKVSQRLGTDESVERVFVHEKTYMYMCTDRSGTVVLMDVETFDQLEVSQELFGKDAKYLQGDMRVTVRLYDGTPFSASVPKRVTCIVKEAQESMAGIPPPPKDRKVVLDNGLILEVPTFVVAGDAVVINTETDTYIERAKG</sequence>
<organism evidence="11 12">
    <name type="scientific">Morella rubra</name>
    <name type="common">Chinese bayberry</name>
    <dbReference type="NCBI Taxonomy" id="262757"/>
    <lineage>
        <taxon>Eukaryota</taxon>
        <taxon>Viridiplantae</taxon>
        <taxon>Streptophyta</taxon>
        <taxon>Embryophyta</taxon>
        <taxon>Tracheophyta</taxon>
        <taxon>Spermatophyta</taxon>
        <taxon>Magnoliopsida</taxon>
        <taxon>eudicotyledons</taxon>
        <taxon>Gunneridae</taxon>
        <taxon>Pentapetalae</taxon>
        <taxon>rosids</taxon>
        <taxon>fabids</taxon>
        <taxon>Fagales</taxon>
        <taxon>Myricaceae</taxon>
        <taxon>Morella</taxon>
    </lineage>
</organism>
<keyword evidence="5" id="KW-0678">Repressor</keyword>
<dbReference type="GO" id="GO:0043043">
    <property type="term" value="P:peptide biosynthetic process"/>
    <property type="evidence" value="ECO:0007669"/>
    <property type="project" value="InterPro"/>
</dbReference>
<comment type="similarity">
    <text evidence="2">Belongs to the Mediator complex subunit 13 family.</text>
</comment>
<dbReference type="GO" id="GO:0005737">
    <property type="term" value="C:cytoplasm"/>
    <property type="evidence" value="ECO:0007669"/>
    <property type="project" value="InterPro"/>
</dbReference>
<dbReference type="SMART" id="SM00841">
    <property type="entry name" value="Elong-fact-P_C"/>
    <property type="match status" value="1"/>
</dbReference>
<dbReference type="InterPro" id="IPR051139">
    <property type="entry name" value="Mediator_complx_sub13"/>
</dbReference>
<accession>A0A6A1WRV1</accession>
<dbReference type="InterPro" id="IPR008991">
    <property type="entry name" value="Translation_prot_SH3-like_sf"/>
</dbReference>
<gene>
    <name evidence="11" type="ORF">CJ030_MR1G006872</name>
</gene>
<dbReference type="Proteomes" id="UP000516437">
    <property type="component" value="Unassembled WGS sequence"/>
</dbReference>
<comment type="subcellular location">
    <subcellularLocation>
        <location evidence="1">Nucleus</location>
    </subcellularLocation>
</comment>
<comment type="caution">
    <text evidence="11">The sequence shown here is derived from an EMBL/GenBank/DDBJ whole genome shotgun (WGS) entry which is preliminary data.</text>
</comment>
<evidence type="ECO:0000256" key="8">
    <source>
        <dbReference type="ARBA" id="ARBA00023242"/>
    </source>
</evidence>
<dbReference type="FunFam" id="2.40.50.140:FF:000009">
    <property type="entry name" value="Elongation factor P"/>
    <property type="match status" value="1"/>
</dbReference>
<evidence type="ECO:0000259" key="9">
    <source>
        <dbReference type="SMART" id="SM00841"/>
    </source>
</evidence>
<dbReference type="PANTHER" id="PTHR48249">
    <property type="entry name" value="MEDIATOR OF RNA POLYMERASE II TRANSCRIPTION SUBUNIT 13"/>
    <property type="match status" value="1"/>
</dbReference>
<evidence type="ECO:0000256" key="3">
    <source>
        <dbReference type="ARBA" id="ARBA00009479"/>
    </source>
</evidence>
<evidence type="ECO:0000256" key="4">
    <source>
        <dbReference type="ARBA" id="ARBA00019618"/>
    </source>
</evidence>
<feature type="domain" description="Translation elongation factor P/YeiP central" evidence="10">
    <location>
        <begin position="484"/>
        <end position="539"/>
    </location>
</feature>
<dbReference type="GO" id="GO:0045944">
    <property type="term" value="P:positive regulation of transcription by RNA polymerase II"/>
    <property type="evidence" value="ECO:0007669"/>
    <property type="project" value="TreeGrafter"/>
</dbReference>
<dbReference type="Gene3D" id="2.40.50.140">
    <property type="entry name" value="Nucleic acid-binding proteins"/>
    <property type="match status" value="2"/>
</dbReference>
<keyword evidence="12" id="KW-1185">Reference proteome</keyword>
<proteinExistence type="inferred from homology"/>